<feature type="transmembrane region" description="Helical" evidence="9">
    <location>
        <begin position="155"/>
        <end position="173"/>
    </location>
</feature>
<evidence type="ECO:0000256" key="1">
    <source>
        <dbReference type="ARBA" id="ARBA00009727"/>
    </source>
</evidence>
<feature type="transmembrane region" description="Helical" evidence="9">
    <location>
        <begin position="253"/>
        <end position="271"/>
    </location>
</feature>
<evidence type="ECO:0000256" key="6">
    <source>
        <dbReference type="ARBA" id="ARBA00022989"/>
    </source>
</evidence>
<organism evidence="11 12">
    <name type="scientific">Halteria grandinella</name>
    <dbReference type="NCBI Taxonomy" id="5974"/>
    <lineage>
        <taxon>Eukaryota</taxon>
        <taxon>Sar</taxon>
        <taxon>Alveolata</taxon>
        <taxon>Ciliophora</taxon>
        <taxon>Intramacronucleata</taxon>
        <taxon>Spirotrichea</taxon>
        <taxon>Stichotrichia</taxon>
        <taxon>Sporadotrichida</taxon>
        <taxon>Halteriidae</taxon>
        <taxon>Halteria</taxon>
    </lineage>
</organism>
<evidence type="ECO:0000256" key="3">
    <source>
        <dbReference type="ARBA" id="ARBA00022692"/>
    </source>
</evidence>
<keyword evidence="8 9" id="KW-0472">Membrane</keyword>
<evidence type="ECO:0000256" key="2">
    <source>
        <dbReference type="ARBA" id="ARBA00022448"/>
    </source>
</evidence>
<evidence type="ECO:0000313" key="12">
    <source>
        <dbReference type="Proteomes" id="UP000785679"/>
    </source>
</evidence>
<feature type="transmembrane region" description="Helical" evidence="9">
    <location>
        <begin position="185"/>
        <end position="206"/>
    </location>
</feature>
<feature type="transmembrane region" description="Helical" evidence="9">
    <location>
        <begin position="117"/>
        <end position="135"/>
    </location>
</feature>
<accession>A0A8J8T6D2</accession>
<evidence type="ECO:0000256" key="9">
    <source>
        <dbReference type="RuleBase" id="RU368073"/>
    </source>
</evidence>
<keyword evidence="5 9" id="KW-0653">Protein transport</keyword>
<evidence type="ECO:0000256" key="7">
    <source>
        <dbReference type="ARBA" id="ARBA00023034"/>
    </source>
</evidence>
<dbReference type="GO" id="GO:0015031">
    <property type="term" value="P:protein transport"/>
    <property type="evidence" value="ECO:0007669"/>
    <property type="project" value="UniProtKB-KW"/>
</dbReference>
<comment type="function">
    <text evidence="9">Has a role in transport between endoplasmic reticulum and Golgi.</text>
</comment>
<dbReference type="GO" id="GO:0005789">
    <property type="term" value="C:endoplasmic reticulum membrane"/>
    <property type="evidence" value="ECO:0007669"/>
    <property type="project" value="UniProtKB-SubCell"/>
</dbReference>
<comment type="caution">
    <text evidence="11">The sequence shown here is derived from an EMBL/GenBank/DDBJ whole genome shotgun (WGS) entry which is preliminary data.</text>
</comment>
<keyword evidence="3 9" id="KW-0812">Transmembrane</keyword>
<keyword evidence="2 9" id="KW-0813">Transport</keyword>
<dbReference type="InterPro" id="IPR005578">
    <property type="entry name" value="Yif1_fam"/>
</dbReference>
<comment type="subcellular location">
    <subcellularLocation>
        <location evidence="9">Endoplasmic reticulum membrane</location>
        <topology evidence="9">Multi-pass membrane protein</topology>
    </subcellularLocation>
    <subcellularLocation>
        <location evidence="9">Golgi apparatus membrane</location>
        <topology evidence="9">Multi-pass membrane protein</topology>
    </subcellularLocation>
</comment>
<keyword evidence="6 9" id="KW-1133">Transmembrane helix</keyword>
<keyword evidence="4 9" id="KW-0256">Endoplasmic reticulum</keyword>
<dbReference type="Proteomes" id="UP000785679">
    <property type="component" value="Unassembled WGS sequence"/>
</dbReference>
<proteinExistence type="inferred from homology"/>
<dbReference type="GO" id="GO:0005793">
    <property type="term" value="C:endoplasmic reticulum-Golgi intermediate compartment"/>
    <property type="evidence" value="ECO:0007669"/>
    <property type="project" value="UniProtKB-UniRule"/>
</dbReference>
<evidence type="ECO:0000256" key="4">
    <source>
        <dbReference type="ARBA" id="ARBA00022824"/>
    </source>
</evidence>
<evidence type="ECO:0000313" key="11">
    <source>
        <dbReference type="EMBL" id="TNV84004.1"/>
    </source>
</evidence>
<dbReference type="PANTHER" id="PTHR14083">
    <property type="entry name" value="YIP1 INTERACTING FACTOR HOMOLOG YIF1 PROTEIN"/>
    <property type="match status" value="1"/>
</dbReference>
<dbReference type="GO" id="GO:0030134">
    <property type="term" value="C:COPII-coated ER to Golgi transport vesicle"/>
    <property type="evidence" value="ECO:0007669"/>
    <property type="project" value="TreeGrafter"/>
</dbReference>
<name>A0A8J8T6D2_HALGN</name>
<keyword evidence="7 9" id="KW-0333">Golgi apparatus</keyword>
<dbReference type="OrthoDB" id="337750at2759"/>
<keyword evidence="12" id="KW-1185">Reference proteome</keyword>
<dbReference type="GO" id="GO:0006888">
    <property type="term" value="P:endoplasmic reticulum to Golgi vesicle-mediated transport"/>
    <property type="evidence" value="ECO:0007669"/>
    <property type="project" value="UniProtKB-UniRule"/>
</dbReference>
<evidence type="ECO:0000256" key="5">
    <source>
        <dbReference type="ARBA" id="ARBA00022927"/>
    </source>
</evidence>
<feature type="region of interest" description="Disordered" evidence="10">
    <location>
        <begin position="1"/>
        <end position="24"/>
    </location>
</feature>
<dbReference type="EMBL" id="RRYP01003229">
    <property type="protein sequence ID" value="TNV84004.1"/>
    <property type="molecule type" value="Genomic_DNA"/>
</dbReference>
<sequence>MYNPKGQNMGQQPQSFFGGENGGSDDAMQTQMMKMAGKMVFGQAVNKLEEQKISSWFSLDPLKVYFDVTNIYVAQKLRIILLPFTIRNEDDWKRKTGGHDFGNEELSPKGDPQAPDLYIPAMSFVTFILLTGFFIGRTSEFAPDVLGYIYTKSLFLWILETAILKGLFYFMGISGGSQSPPFFELFSYTGYKFVCLCLIVLAELLFGTLISYAALFILGGLYALFFFMTIRMHCQTGNTLAEYQTDISLNKKTLNFLCSLGQIFTMWLLSIN</sequence>
<gene>
    <name evidence="11" type="ORF">FGO68_gene8094</name>
</gene>
<dbReference type="AlphaFoldDB" id="A0A8J8T6D2"/>
<dbReference type="Pfam" id="PF03878">
    <property type="entry name" value="YIF1"/>
    <property type="match status" value="1"/>
</dbReference>
<dbReference type="GO" id="GO:0000139">
    <property type="term" value="C:Golgi membrane"/>
    <property type="evidence" value="ECO:0007669"/>
    <property type="project" value="UniProtKB-SubCell"/>
</dbReference>
<evidence type="ECO:0000256" key="8">
    <source>
        <dbReference type="ARBA" id="ARBA00023136"/>
    </source>
</evidence>
<evidence type="ECO:0000256" key="10">
    <source>
        <dbReference type="SAM" id="MobiDB-lite"/>
    </source>
</evidence>
<protein>
    <recommendedName>
        <fullName evidence="9">Protein YIF1</fullName>
    </recommendedName>
</protein>
<feature type="transmembrane region" description="Helical" evidence="9">
    <location>
        <begin position="212"/>
        <end position="232"/>
    </location>
</feature>
<comment type="similarity">
    <text evidence="1 9">Belongs to the YIF1 family.</text>
</comment>
<dbReference type="PANTHER" id="PTHR14083:SF0">
    <property type="entry name" value="YIP1D-INTERACTING FACTOR 1, ISOFORM C"/>
    <property type="match status" value="1"/>
</dbReference>
<reference evidence="11" key="1">
    <citation type="submission" date="2019-06" db="EMBL/GenBank/DDBJ databases">
        <authorList>
            <person name="Zheng W."/>
        </authorList>
    </citation>
    <scope>NUCLEOTIDE SEQUENCE</scope>
    <source>
        <strain evidence="11">QDHG01</strain>
    </source>
</reference>
<feature type="compositionally biased region" description="Polar residues" evidence="10">
    <location>
        <begin position="1"/>
        <end position="15"/>
    </location>
</feature>